<feature type="domain" description="TonB-dependent receptor-like beta-barrel" evidence="11">
    <location>
        <begin position="437"/>
        <end position="780"/>
    </location>
</feature>
<dbReference type="PROSITE" id="PS52016">
    <property type="entry name" value="TONB_DEPENDENT_REC_3"/>
    <property type="match status" value="1"/>
</dbReference>
<evidence type="ECO:0000256" key="3">
    <source>
        <dbReference type="ARBA" id="ARBA00022452"/>
    </source>
</evidence>
<keyword evidence="7 8" id="KW-0998">Cell outer membrane</keyword>
<dbReference type="NCBIfam" id="TIGR04056">
    <property type="entry name" value="OMP_RagA_SusC"/>
    <property type="match status" value="1"/>
</dbReference>
<dbReference type="InterPro" id="IPR023997">
    <property type="entry name" value="TonB-dep_OMP_SusC/RagA_CS"/>
</dbReference>
<dbReference type="EMBL" id="CP001681">
    <property type="protein sequence ID" value="ACU05028.1"/>
    <property type="molecule type" value="Genomic_DNA"/>
</dbReference>
<feature type="chain" id="PRO_5002973549" evidence="10">
    <location>
        <begin position="20"/>
        <end position="1053"/>
    </location>
</feature>
<dbReference type="Gene3D" id="2.40.170.20">
    <property type="entry name" value="TonB-dependent receptor, beta-barrel domain"/>
    <property type="match status" value="1"/>
</dbReference>
<dbReference type="KEGG" id="phe:Phep_2829"/>
<evidence type="ECO:0000256" key="9">
    <source>
        <dbReference type="RuleBase" id="RU003357"/>
    </source>
</evidence>
<dbReference type="GO" id="GO:0009279">
    <property type="term" value="C:cell outer membrane"/>
    <property type="evidence" value="ECO:0007669"/>
    <property type="project" value="UniProtKB-SubCell"/>
</dbReference>
<dbReference type="InterPro" id="IPR039426">
    <property type="entry name" value="TonB-dep_rcpt-like"/>
</dbReference>
<evidence type="ECO:0000256" key="7">
    <source>
        <dbReference type="ARBA" id="ARBA00023237"/>
    </source>
</evidence>
<gene>
    <name evidence="13" type="ordered locus">Phep_2829</name>
</gene>
<evidence type="ECO:0000313" key="14">
    <source>
        <dbReference type="Proteomes" id="UP000000852"/>
    </source>
</evidence>
<feature type="signal peptide" evidence="10">
    <location>
        <begin position="1"/>
        <end position="19"/>
    </location>
</feature>
<dbReference type="NCBIfam" id="TIGR04057">
    <property type="entry name" value="SusC_RagA_signa"/>
    <property type="match status" value="1"/>
</dbReference>
<evidence type="ECO:0000259" key="12">
    <source>
        <dbReference type="Pfam" id="PF07715"/>
    </source>
</evidence>
<evidence type="ECO:0000256" key="1">
    <source>
        <dbReference type="ARBA" id="ARBA00004571"/>
    </source>
</evidence>
<dbReference type="RefSeq" id="WP_015808639.1">
    <property type="nucleotide sequence ID" value="NC_013061.1"/>
</dbReference>
<dbReference type="SUPFAM" id="SSF56935">
    <property type="entry name" value="Porins"/>
    <property type="match status" value="1"/>
</dbReference>
<dbReference type="SUPFAM" id="SSF49464">
    <property type="entry name" value="Carboxypeptidase regulatory domain-like"/>
    <property type="match status" value="1"/>
</dbReference>
<dbReference type="Pfam" id="PF07715">
    <property type="entry name" value="Plug"/>
    <property type="match status" value="1"/>
</dbReference>
<dbReference type="STRING" id="485917.Phep_2829"/>
<proteinExistence type="inferred from homology"/>
<evidence type="ECO:0000256" key="6">
    <source>
        <dbReference type="ARBA" id="ARBA00023136"/>
    </source>
</evidence>
<dbReference type="InterPro" id="IPR008969">
    <property type="entry name" value="CarboxyPept-like_regulatory"/>
</dbReference>
<evidence type="ECO:0000313" key="13">
    <source>
        <dbReference type="EMBL" id="ACU05028.1"/>
    </source>
</evidence>
<dbReference type="eggNOG" id="COG4771">
    <property type="taxonomic scope" value="Bacteria"/>
</dbReference>
<evidence type="ECO:0000259" key="11">
    <source>
        <dbReference type="Pfam" id="PF00593"/>
    </source>
</evidence>
<accession>C6Y1N6</accession>
<keyword evidence="2 8" id="KW-0813">Transport</keyword>
<dbReference type="InterPro" id="IPR023996">
    <property type="entry name" value="TonB-dep_OMP_SusC/RagA"/>
</dbReference>
<dbReference type="Gene3D" id="2.60.40.1120">
    <property type="entry name" value="Carboxypeptidase-like, regulatory domain"/>
    <property type="match status" value="1"/>
</dbReference>
<keyword evidence="10" id="KW-0732">Signal</keyword>
<name>C6Y1N6_PEDHD</name>
<comment type="similarity">
    <text evidence="8 9">Belongs to the TonB-dependent receptor family.</text>
</comment>
<dbReference type="FunFam" id="2.170.130.10:FF:000008">
    <property type="entry name" value="SusC/RagA family TonB-linked outer membrane protein"/>
    <property type="match status" value="1"/>
</dbReference>
<dbReference type="InterPro" id="IPR000531">
    <property type="entry name" value="Beta-barrel_TonB"/>
</dbReference>
<sequence>MNRFLLLLIIVAGNLTLYAQNTTTKGVVSDAGGEPLMGVSVSIKGIGKGRSTGVDGSYTISTSNPDAILVFSYIGYKTTEEPVNGRTTINVKLATDTKTMNEVVVIGYGTVKRKELTGAISSVKGEELSKVPVQNVASALAGRIAGVQVTAADGTPGSNPSITIRGGGSITQSNEPLYVIDGIPQTNGLGFLDPMDVESMDVLKDASATAIYGARGANGVILVTTKQPKAGKLALSYDMYFGAKDITKTLPVLNPYQYTLLQYEKSLGNATEEAKFLSNYGAFADLQSLYGDKSGVNWQNELFGGTSNSQYHKFGVGGGSKETRFNFFYSHNNDEGIMLNSGSKKNVAKLNVTHNAGKKLRVTGIVNYSDQNTFGVGTRKGNTRFNQLQNVFQFRPTFGLKGTDADLIGMEEDPYLQDDSGNTLQNPIINALSQQRSSANKILNLNAAVDYELFKNITYRGLVGLRTSGTKTKIFNDSRSVNAKRSGGPNGSIAQSDRNDWNYSNTLTYSNVFNQVHKLDVLVGQEQLYSKSENFSASSNRFPDQSLGLDDLSQGVLPGIPTSFSEDEKMFSLFSRANYTYKGRYIFSASLRADGSSKFGSDNKYGYFPSGAFAWRVIEEDFMKKIPVISDLKLRLSVGVAGNNRIPNYLSQALFQSGYYPLNNENVISVGSRTLPNPDLKWEKTRTQNLGLDIGFFNQRIQLTVDAYDNRTTDLLLNADVPNLSGYSTMLINVGATSNRGIEFTLNTVNLKDAGGFSWNTTFNMGFNYNKVISLTSGNQFMYGAASWGGLQEKDYIIRVGGAVGKMFGYKSNGLYQVNEFDYNPTTKVYTLKAGIPFDANNVPKPGFLKLVDQTGDGKINSDDRVVIGNANPNFIGGMNNTFSYKGIDLSVFLNWSYGNDVYNANKLNMSQTNLDYKNAFAYVANRWMSIDAAGQRVTDPVALAALNEGKTIPLYNGAGTGLRLYDQMIEDGSFLRISNVSLGYTLPKAWLSKVKVSGARIYVTGYNLHTFTKYSGYDPEVSTANSTGLTPGVDFGAYPRTRSFVAGVNVSF</sequence>
<keyword evidence="14" id="KW-1185">Reference proteome</keyword>
<keyword evidence="3 8" id="KW-1134">Transmembrane beta strand</keyword>
<dbReference type="Gene3D" id="2.170.130.10">
    <property type="entry name" value="TonB-dependent receptor, plug domain"/>
    <property type="match status" value="1"/>
</dbReference>
<keyword evidence="13" id="KW-0675">Receptor</keyword>
<feature type="domain" description="TonB-dependent receptor plug" evidence="12">
    <location>
        <begin position="113"/>
        <end position="220"/>
    </location>
</feature>
<dbReference type="InterPro" id="IPR036942">
    <property type="entry name" value="Beta-barrel_TonB_sf"/>
</dbReference>
<comment type="subcellular location">
    <subcellularLocation>
        <location evidence="1 8">Cell outer membrane</location>
        <topology evidence="1 8">Multi-pass membrane protein</topology>
    </subcellularLocation>
</comment>
<dbReference type="Proteomes" id="UP000000852">
    <property type="component" value="Chromosome"/>
</dbReference>
<dbReference type="AlphaFoldDB" id="C6Y1N6"/>
<dbReference type="HOGENOM" id="CLU_004317_0_1_10"/>
<keyword evidence="6 8" id="KW-0472">Membrane</keyword>
<keyword evidence="4 8" id="KW-0812">Transmembrane</keyword>
<dbReference type="OrthoDB" id="9768177at2"/>
<dbReference type="Pfam" id="PF00593">
    <property type="entry name" value="TonB_dep_Rec_b-barrel"/>
    <property type="match status" value="1"/>
</dbReference>
<evidence type="ECO:0000256" key="10">
    <source>
        <dbReference type="SAM" id="SignalP"/>
    </source>
</evidence>
<evidence type="ECO:0000256" key="2">
    <source>
        <dbReference type="ARBA" id="ARBA00022448"/>
    </source>
</evidence>
<keyword evidence="5 9" id="KW-0798">TonB box</keyword>
<dbReference type="Pfam" id="PF13715">
    <property type="entry name" value="CarbopepD_reg_2"/>
    <property type="match status" value="1"/>
</dbReference>
<reference evidence="13 14" key="1">
    <citation type="journal article" date="2009" name="Stand. Genomic Sci.">
        <title>Complete genome sequence of Pedobacter heparinus type strain (HIM 762-3).</title>
        <authorList>
            <person name="Han C."/>
            <person name="Spring S."/>
            <person name="Lapidus A."/>
            <person name="Del Rio T.G."/>
            <person name="Tice H."/>
            <person name="Copeland A."/>
            <person name="Cheng J.F."/>
            <person name="Lucas S."/>
            <person name="Chen F."/>
            <person name="Nolan M."/>
            <person name="Bruce D."/>
            <person name="Goodwin L."/>
            <person name="Pitluck S."/>
            <person name="Ivanova N."/>
            <person name="Mavromatis K."/>
            <person name="Mikhailova N."/>
            <person name="Pati A."/>
            <person name="Chen A."/>
            <person name="Palaniappan K."/>
            <person name="Land M."/>
            <person name="Hauser L."/>
            <person name="Chang Y.J."/>
            <person name="Jeffries C.C."/>
            <person name="Saunders E."/>
            <person name="Chertkov O."/>
            <person name="Brettin T."/>
            <person name="Goker M."/>
            <person name="Rohde M."/>
            <person name="Bristow J."/>
            <person name="Eisen J.A."/>
            <person name="Markowitz V."/>
            <person name="Hugenholtz P."/>
            <person name="Kyrpides N.C."/>
            <person name="Klenk H.P."/>
            <person name="Detter J.C."/>
        </authorList>
    </citation>
    <scope>NUCLEOTIDE SEQUENCE [LARGE SCALE GENOMIC DNA]</scope>
    <source>
        <strain evidence="14">ATCC 13125 / DSM 2366 / CIP 104194 / JCM 7457 / NBRC 12017 / NCIMB 9290 / NRRL B-14731 / HIM 762-3</strain>
    </source>
</reference>
<evidence type="ECO:0000256" key="5">
    <source>
        <dbReference type="ARBA" id="ARBA00023077"/>
    </source>
</evidence>
<protein>
    <submittedName>
        <fullName evidence="13">TonB-dependent receptor plug</fullName>
    </submittedName>
</protein>
<evidence type="ECO:0000256" key="4">
    <source>
        <dbReference type="ARBA" id="ARBA00022692"/>
    </source>
</evidence>
<evidence type="ECO:0000256" key="8">
    <source>
        <dbReference type="PROSITE-ProRule" id="PRU01360"/>
    </source>
</evidence>
<organism evidence="13 14">
    <name type="scientific">Pedobacter heparinus (strain ATCC 13125 / DSM 2366 / CIP 104194 / JCM 7457 / NBRC 12017 / NCIMB 9290 / NRRL B-14731 / HIM 762-3)</name>
    <dbReference type="NCBI Taxonomy" id="485917"/>
    <lineage>
        <taxon>Bacteria</taxon>
        <taxon>Pseudomonadati</taxon>
        <taxon>Bacteroidota</taxon>
        <taxon>Sphingobacteriia</taxon>
        <taxon>Sphingobacteriales</taxon>
        <taxon>Sphingobacteriaceae</taxon>
        <taxon>Pedobacter</taxon>
    </lineage>
</organism>
<dbReference type="InterPro" id="IPR012910">
    <property type="entry name" value="Plug_dom"/>
</dbReference>
<dbReference type="InterPro" id="IPR037066">
    <property type="entry name" value="Plug_dom_sf"/>
</dbReference>